<accession>F3ZYE7</accession>
<sequence length="252" mass="27928">MNKSVINAIVLAGGREDLEGNVHGYKSLLALNGRPMIDYVVEALKNTPDVGEIAVVGPVDELSPYISDKVDYIISEGDSMMDNVIFGLRPFQNDDRVLFLSSDIPFITPDAISHFIKQSCLTDADFCYPIVERSVNEAKFSGFKRTYVRLKEGAFTGGNIMYVKPSLVTNHKELIEDLIAMRKEPINMIELFGAGLAIDLAIGRASIEAIEKRIEQMLNIRAKAIISPYPEISQDIDKNDDIKAALRIFEGA</sequence>
<gene>
    <name evidence="3" type="ordered locus">Mahau_1499</name>
</gene>
<evidence type="ECO:0000313" key="3">
    <source>
        <dbReference type="EMBL" id="AEE96689.1"/>
    </source>
</evidence>
<dbReference type="Gene3D" id="3.90.550.10">
    <property type="entry name" value="Spore Coat Polysaccharide Biosynthesis Protein SpsA, Chain A"/>
    <property type="match status" value="1"/>
</dbReference>
<dbReference type="STRING" id="697281.Mahau_1499"/>
<dbReference type="InterPro" id="IPR025877">
    <property type="entry name" value="MobA-like_NTP_Trfase"/>
</dbReference>
<keyword evidence="4" id="KW-1185">Reference proteome</keyword>
<dbReference type="Pfam" id="PF12804">
    <property type="entry name" value="NTP_transf_3"/>
    <property type="match status" value="1"/>
</dbReference>
<dbReference type="PANTHER" id="PTHR19136">
    <property type="entry name" value="MOLYBDENUM COFACTOR GUANYLYLTRANSFERASE"/>
    <property type="match status" value="1"/>
</dbReference>
<reference evidence="4" key="1">
    <citation type="submission" date="2010-11" db="EMBL/GenBank/DDBJ databases">
        <title>The complete genome of Mahella australiensis DSM 15567.</title>
        <authorList>
            <consortium name="US DOE Joint Genome Institute (JGI-PGF)"/>
            <person name="Lucas S."/>
            <person name="Copeland A."/>
            <person name="Lapidus A."/>
            <person name="Bruce D."/>
            <person name="Goodwin L."/>
            <person name="Pitluck S."/>
            <person name="Kyrpides N."/>
            <person name="Mavromatis K."/>
            <person name="Pagani I."/>
            <person name="Ivanova N."/>
            <person name="Teshima H."/>
            <person name="Brettin T."/>
            <person name="Detter J.C."/>
            <person name="Han C."/>
            <person name="Tapia R."/>
            <person name="Land M."/>
            <person name="Hauser L."/>
            <person name="Markowitz V."/>
            <person name="Cheng J.-F."/>
            <person name="Hugenholtz P."/>
            <person name="Woyke T."/>
            <person name="Wu D."/>
            <person name="Spring S."/>
            <person name="Pukall R."/>
            <person name="Steenblock K."/>
            <person name="Schneider S."/>
            <person name="Klenk H.-P."/>
            <person name="Eisen J.A."/>
        </authorList>
    </citation>
    <scope>NUCLEOTIDE SEQUENCE [LARGE SCALE GENOMIC DNA]</scope>
    <source>
        <strain evidence="4">DSM 15567 / CIP 107919 / 50-1 BON</strain>
    </source>
</reference>
<dbReference type="PANTHER" id="PTHR19136:SF81">
    <property type="entry name" value="MOLYBDENUM COFACTOR GUANYLYLTRANSFERASE"/>
    <property type="match status" value="1"/>
</dbReference>
<dbReference type="SUPFAM" id="SSF53448">
    <property type="entry name" value="Nucleotide-diphospho-sugar transferases"/>
    <property type="match status" value="1"/>
</dbReference>
<dbReference type="AlphaFoldDB" id="F3ZYE7"/>
<evidence type="ECO:0000313" key="4">
    <source>
        <dbReference type="Proteomes" id="UP000008457"/>
    </source>
</evidence>
<dbReference type="HOGENOM" id="CLU_071013_1_0_9"/>
<keyword evidence="1" id="KW-0808">Transferase</keyword>
<dbReference type="KEGG" id="mas:Mahau_1499"/>
<reference evidence="3 4" key="2">
    <citation type="journal article" date="2011" name="Stand. Genomic Sci.">
        <title>Complete genome sequence of Mahella australiensis type strain (50-1 BON).</title>
        <authorList>
            <person name="Sikorski J."/>
            <person name="Teshima H."/>
            <person name="Nolan M."/>
            <person name="Lucas S."/>
            <person name="Hammon N."/>
            <person name="Deshpande S."/>
            <person name="Cheng J.F."/>
            <person name="Pitluck S."/>
            <person name="Liolios K."/>
            <person name="Pagani I."/>
            <person name="Ivanova N."/>
            <person name="Huntemann M."/>
            <person name="Mavromatis K."/>
            <person name="Ovchinikova G."/>
            <person name="Pati A."/>
            <person name="Tapia R."/>
            <person name="Han C."/>
            <person name="Goodwin L."/>
            <person name="Chen A."/>
            <person name="Palaniappan K."/>
            <person name="Land M."/>
            <person name="Hauser L."/>
            <person name="Ngatchou-Djao O.D."/>
            <person name="Rohde M."/>
            <person name="Pukall R."/>
            <person name="Spring S."/>
            <person name="Abt B."/>
            <person name="Goker M."/>
            <person name="Detter J.C."/>
            <person name="Woyke T."/>
            <person name="Bristow J."/>
            <person name="Markowitz V."/>
            <person name="Hugenholtz P."/>
            <person name="Eisen J.A."/>
            <person name="Kyrpides N.C."/>
            <person name="Klenk H.P."/>
            <person name="Lapidus A."/>
        </authorList>
    </citation>
    <scope>NUCLEOTIDE SEQUENCE [LARGE SCALE GENOMIC DNA]</scope>
    <source>
        <strain evidence="4">DSM 15567 / CIP 107919 / 50-1 BON</strain>
    </source>
</reference>
<dbReference type="RefSeq" id="WP_013781118.1">
    <property type="nucleotide sequence ID" value="NC_015520.1"/>
</dbReference>
<dbReference type="GO" id="GO:0016779">
    <property type="term" value="F:nucleotidyltransferase activity"/>
    <property type="evidence" value="ECO:0007669"/>
    <property type="project" value="TreeGrafter"/>
</dbReference>
<name>F3ZYE7_MAHA5</name>
<protein>
    <submittedName>
        <fullName evidence="3">Molybdopterin-guanine dinucleotide biosynthesis protein A-like protein</fullName>
    </submittedName>
</protein>
<dbReference type="eggNOG" id="COG0746">
    <property type="taxonomic scope" value="Bacteria"/>
</dbReference>
<dbReference type="EMBL" id="CP002360">
    <property type="protein sequence ID" value="AEE96689.1"/>
    <property type="molecule type" value="Genomic_DNA"/>
</dbReference>
<evidence type="ECO:0000259" key="2">
    <source>
        <dbReference type="Pfam" id="PF12804"/>
    </source>
</evidence>
<evidence type="ECO:0000256" key="1">
    <source>
        <dbReference type="ARBA" id="ARBA00022679"/>
    </source>
</evidence>
<organism evidence="3 4">
    <name type="scientific">Mahella australiensis (strain DSM 15567 / CIP 107919 / 50-1 BON)</name>
    <dbReference type="NCBI Taxonomy" id="697281"/>
    <lineage>
        <taxon>Bacteria</taxon>
        <taxon>Bacillati</taxon>
        <taxon>Bacillota</taxon>
        <taxon>Clostridia</taxon>
        <taxon>Thermoanaerobacterales</taxon>
        <taxon>Thermoanaerobacterales Family IV. Incertae Sedis</taxon>
        <taxon>Mahella</taxon>
    </lineage>
</organism>
<dbReference type="OrthoDB" id="159246at2"/>
<proteinExistence type="predicted"/>
<feature type="domain" description="MobA-like NTP transferase" evidence="2">
    <location>
        <begin position="8"/>
        <end position="134"/>
    </location>
</feature>
<dbReference type="InterPro" id="IPR029044">
    <property type="entry name" value="Nucleotide-diphossugar_trans"/>
</dbReference>
<dbReference type="Proteomes" id="UP000008457">
    <property type="component" value="Chromosome"/>
</dbReference>